<dbReference type="InterPro" id="IPR036890">
    <property type="entry name" value="HATPase_C_sf"/>
</dbReference>
<evidence type="ECO:0000256" key="6">
    <source>
        <dbReference type="SAM" id="MobiDB-lite"/>
    </source>
</evidence>
<dbReference type="SUPFAM" id="SSF54211">
    <property type="entry name" value="Ribosomal protein S5 domain 2-like"/>
    <property type="match status" value="1"/>
</dbReference>
<gene>
    <name evidence="7" type="ORF">BB561_003643</name>
</gene>
<dbReference type="InterPro" id="IPR020575">
    <property type="entry name" value="Hsp90_N"/>
</dbReference>
<evidence type="ECO:0000313" key="7">
    <source>
        <dbReference type="EMBL" id="PVU92719.1"/>
    </source>
</evidence>
<dbReference type="InterPro" id="IPR020568">
    <property type="entry name" value="Ribosomal_Su5_D2-typ_SF"/>
</dbReference>
<organism evidence="7 8">
    <name type="scientific">Smittium simulii</name>
    <dbReference type="NCBI Taxonomy" id="133385"/>
    <lineage>
        <taxon>Eukaryota</taxon>
        <taxon>Fungi</taxon>
        <taxon>Fungi incertae sedis</taxon>
        <taxon>Zoopagomycota</taxon>
        <taxon>Kickxellomycotina</taxon>
        <taxon>Harpellomycetes</taxon>
        <taxon>Harpellales</taxon>
        <taxon>Legeriomycetaceae</taxon>
        <taxon>Smittium</taxon>
    </lineage>
</organism>
<feature type="binding site" evidence="5">
    <location>
        <position position="233"/>
    </location>
    <ligand>
        <name>ATP</name>
        <dbReference type="ChEBI" id="CHEBI:30616"/>
    </ligand>
</feature>
<evidence type="ECO:0000256" key="2">
    <source>
        <dbReference type="ARBA" id="ARBA00022741"/>
    </source>
</evidence>
<dbReference type="Pfam" id="PF00183">
    <property type="entry name" value="HSP90"/>
    <property type="match status" value="1"/>
</dbReference>
<dbReference type="SUPFAM" id="SSF110942">
    <property type="entry name" value="HSP90 C-terminal domain"/>
    <property type="match status" value="1"/>
</dbReference>
<dbReference type="GO" id="GO:0016887">
    <property type="term" value="F:ATP hydrolysis activity"/>
    <property type="evidence" value="ECO:0007669"/>
    <property type="project" value="InterPro"/>
</dbReference>
<dbReference type="Pfam" id="PF13589">
    <property type="entry name" value="HATPase_c_3"/>
    <property type="match status" value="1"/>
</dbReference>
<keyword evidence="3 5" id="KW-0067">ATP-binding</keyword>
<feature type="binding site" evidence="5">
    <location>
        <position position="363"/>
    </location>
    <ligand>
        <name>ATP</name>
        <dbReference type="ChEBI" id="CHEBI:30616"/>
    </ligand>
</feature>
<dbReference type="FunFam" id="3.30.230.80:FF:000004">
    <property type="entry name" value="Heat shock protein 75 kDa"/>
    <property type="match status" value="1"/>
</dbReference>
<dbReference type="EMBL" id="MBFR01000151">
    <property type="protein sequence ID" value="PVU92719.1"/>
    <property type="molecule type" value="Genomic_DNA"/>
</dbReference>
<keyword evidence="2 5" id="KW-0547">Nucleotide-binding</keyword>
<proteinExistence type="inferred from homology"/>
<dbReference type="CDD" id="cd16927">
    <property type="entry name" value="HATPase_Hsp90-like"/>
    <property type="match status" value="1"/>
</dbReference>
<evidence type="ECO:0000313" key="8">
    <source>
        <dbReference type="Proteomes" id="UP000245383"/>
    </source>
</evidence>
<feature type="binding site" evidence="5">
    <location>
        <position position="150"/>
    </location>
    <ligand>
        <name>ATP</name>
        <dbReference type="ChEBI" id="CHEBI:30616"/>
    </ligand>
</feature>
<evidence type="ECO:0000256" key="1">
    <source>
        <dbReference type="ARBA" id="ARBA00008239"/>
    </source>
</evidence>
<feature type="binding site" evidence="5">
    <location>
        <position position="142"/>
    </location>
    <ligand>
        <name>ATP</name>
        <dbReference type="ChEBI" id="CHEBI:30616"/>
    </ligand>
</feature>
<evidence type="ECO:0000256" key="4">
    <source>
        <dbReference type="ARBA" id="ARBA00023186"/>
    </source>
</evidence>
<dbReference type="InterPro" id="IPR037196">
    <property type="entry name" value="HSP90_C"/>
</dbReference>
<feature type="binding site" evidence="5">
    <location>
        <begin position="182"/>
        <end position="187"/>
    </location>
    <ligand>
        <name>ATP</name>
        <dbReference type="ChEBI" id="CHEBI:30616"/>
    </ligand>
</feature>
<feature type="binding site" evidence="5">
    <location>
        <position position="96"/>
    </location>
    <ligand>
        <name>ATP</name>
        <dbReference type="ChEBI" id="CHEBI:30616"/>
    </ligand>
</feature>
<dbReference type="GO" id="GO:0005524">
    <property type="term" value="F:ATP binding"/>
    <property type="evidence" value="ECO:0007669"/>
    <property type="project" value="UniProtKB-KW"/>
</dbReference>
<keyword evidence="8" id="KW-1185">Reference proteome</keyword>
<dbReference type="PRINTS" id="PR00775">
    <property type="entry name" value="HEATSHOCK90"/>
</dbReference>
<comment type="caution">
    <text evidence="7">The sequence shown here is derived from an EMBL/GenBank/DDBJ whole genome shotgun (WGS) entry which is preliminary data.</text>
</comment>
<feature type="binding site" evidence="5">
    <location>
        <position position="92"/>
    </location>
    <ligand>
        <name>ATP</name>
        <dbReference type="ChEBI" id="CHEBI:30616"/>
    </ligand>
</feature>
<dbReference type="GO" id="GO:0051082">
    <property type="term" value="F:unfolded protein binding"/>
    <property type="evidence" value="ECO:0007669"/>
    <property type="project" value="InterPro"/>
</dbReference>
<sequence>MFAARARLSGTLSKRLALPLSPNPARYSSLLKPTLCALKTTKNVVQAQKRFETTKVTPKVDGEKCEFQAETKKLLQIVAHSLYSQREVFVRELISNASDAMEKLRYLSLSDSTLEGEGVSQINIDIDSEKKTITIQDFGIGMTEQELRENLGTIARSGSKKYIESLNGENDSNEASKNIVGQFGVGFYSGFMVGDTMEVYSRSAKEGGVGYCWKSDGLGYYTLNEADNVPIGTKVVIHVKGDAKEFLDTHNIKVNTVDALWLKDKNSITEEEHNSFYKHISNEYSEPLYKLIYSTDAPISIRSLLYIPKSNPELLGFERTKPGVSLYSRKVLIMPNSETILPEWLRFVRGVIDSEDLPLNLSRELLQQGTVIQKIKSVITNRIITWLRDESRKNPEEYKEFFKSFGLFIKEGVFSDESNKEKVASLLRFESSLKSKDEYTSFDEYISRMNEADENIFYLCTSNRKFGEESPYFEPFKKANKEVIFFTQPQDEHVMNSLKTYKKKKLVSIDSENARTIIAELESLNENDESSETKKNETGENNEEGIVRKITKEEGEKLAIWFRETLGTKVKEVKTNSYSSSFPAIVTSFDSPATRKMMIMMAGSTNMPIPLSPCNLEINLKDPIITGLFDLKSRNPELAAQVAEQIFDNALVSAGIMDEPRSMVRRLNSILSEVVKK</sequence>
<feature type="binding site" evidence="5">
    <location>
        <position position="137"/>
    </location>
    <ligand>
        <name>ATP</name>
        <dbReference type="ChEBI" id="CHEBI:30616"/>
    </ligand>
</feature>
<dbReference type="SUPFAM" id="SSF55874">
    <property type="entry name" value="ATPase domain of HSP90 chaperone/DNA topoisomerase II/histidine kinase"/>
    <property type="match status" value="1"/>
</dbReference>
<dbReference type="AlphaFoldDB" id="A0A2T9YK74"/>
<evidence type="ECO:0000256" key="3">
    <source>
        <dbReference type="ARBA" id="ARBA00022840"/>
    </source>
</evidence>
<dbReference type="STRING" id="133385.A0A2T9YK74"/>
<dbReference type="OrthoDB" id="28737at2759"/>
<dbReference type="GO" id="GO:0140662">
    <property type="term" value="F:ATP-dependent protein folding chaperone"/>
    <property type="evidence" value="ECO:0007669"/>
    <property type="project" value="InterPro"/>
</dbReference>
<reference evidence="7 8" key="1">
    <citation type="journal article" date="2018" name="MBio">
        <title>Comparative Genomics Reveals the Core Gene Toolbox for the Fungus-Insect Symbiosis.</title>
        <authorList>
            <person name="Wang Y."/>
            <person name="Stata M."/>
            <person name="Wang W."/>
            <person name="Stajich J.E."/>
            <person name="White M.M."/>
            <person name="Moncalvo J.M."/>
        </authorList>
    </citation>
    <scope>NUCLEOTIDE SEQUENCE [LARGE SCALE GENOMIC DNA]</scope>
    <source>
        <strain evidence="7 8">SWE-8-4</strain>
    </source>
</reference>
<evidence type="ECO:0008006" key="9">
    <source>
        <dbReference type="Google" id="ProtNLM"/>
    </source>
</evidence>
<feature type="binding site" evidence="5">
    <location>
        <begin position="157"/>
        <end position="158"/>
    </location>
    <ligand>
        <name>ATP</name>
        <dbReference type="ChEBI" id="CHEBI:30616"/>
    </ligand>
</feature>
<keyword evidence="4" id="KW-0143">Chaperone</keyword>
<dbReference type="InterPro" id="IPR001404">
    <property type="entry name" value="Hsp90_fam"/>
</dbReference>
<evidence type="ECO:0000256" key="5">
    <source>
        <dbReference type="PIRSR" id="PIRSR002583-1"/>
    </source>
</evidence>
<dbReference type="Gene3D" id="1.20.120.790">
    <property type="entry name" value="Heat shock protein 90, C-terminal domain"/>
    <property type="match status" value="1"/>
</dbReference>
<dbReference type="Gene3D" id="3.30.230.80">
    <property type="match status" value="1"/>
</dbReference>
<comment type="similarity">
    <text evidence="1">Belongs to the heat shock protein 90 family.</text>
</comment>
<dbReference type="Gene3D" id="3.30.565.10">
    <property type="entry name" value="Histidine kinase-like ATPase, C-terminal domain"/>
    <property type="match status" value="1"/>
</dbReference>
<feature type="region of interest" description="Disordered" evidence="6">
    <location>
        <begin position="522"/>
        <end position="544"/>
    </location>
</feature>
<dbReference type="Gene3D" id="3.40.50.11260">
    <property type="match status" value="1"/>
</dbReference>
<dbReference type="PANTHER" id="PTHR11528">
    <property type="entry name" value="HEAT SHOCK PROTEIN 90 FAMILY MEMBER"/>
    <property type="match status" value="1"/>
</dbReference>
<accession>A0A2T9YK74</accession>
<dbReference type="PIRSF" id="PIRSF002583">
    <property type="entry name" value="Hsp90"/>
    <property type="match status" value="1"/>
</dbReference>
<dbReference type="Proteomes" id="UP000245383">
    <property type="component" value="Unassembled WGS sequence"/>
</dbReference>
<name>A0A2T9YK74_9FUNG</name>
<dbReference type="HAMAP" id="MF_00505">
    <property type="entry name" value="HSP90"/>
    <property type="match status" value="1"/>
</dbReference>
<protein>
    <recommendedName>
        <fullName evidence="9">Histidine kinase/HSP90-like ATPase domain-containing protein</fullName>
    </recommendedName>
</protein>